<dbReference type="AlphaFoldDB" id="A0A6A5Q9G8"/>
<name>A0A6A5Q9G8_AMPQU</name>
<evidence type="ECO:0000313" key="2">
    <source>
        <dbReference type="EMBL" id="KAF1911007.1"/>
    </source>
</evidence>
<evidence type="ECO:0000313" key="3">
    <source>
        <dbReference type="Proteomes" id="UP000800096"/>
    </source>
</evidence>
<feature type="region of interest" description="Disordered" evidence="1">
    <location>
        <begin position="180"/>
        <end position="210"/>
    </location>
</feature>
<feature type="region of interest" description="Disordered" evidence="1">
    <location>
        <begin position="35"/>
        <end position="56"/>
    </location>
</feature>
<accession>A0A6A5Q9G8</accession>
<feature type="compositionally biased region" description="Polar residues" evidence="1">
    <location>
        <begin position="35"/>
        <end position="49"/>
    </location>
</feature>
<keyword evidence="3" id="KW-1185">Reference proteome</keyword>
<dbReference type="EMBL" id="ML979147">
    <property type="protein sequence ID" value="KAF1911007.1"/>
    <property type="molecule type" value="Genomic_DNA"/>
</dbReference>
<evidence type="ECO:0000256" key="1">
    <source>
        <dbReference type="SAM" id="MobiDB-lite"/>
    </source>
</evidence>
<protein>
    <submittedName>
        <fullName evidence="2">Uncharacterized protein</fullName>
    </submittedName>
</protein>
<reference evidence="2" key="1">
    <citation type="journal article" date="2020" name="Stud. Mycol.">
        <title>101 Dothideomycetes genomes: a test case for predicting lifestyles and emergence of pathogens.</title>
        <authorList>
            <person name="Haridas S."/>
            <person name="Albert R."/>
            <person name="Binder M."/>
            <person name="Bloem J."/>
            <person name="Labutti K."/>
            <person name="Salamov A."/>
            <person name="Andreopoulos B."/>
            <person name="Baker S."/>
            <person name="Barry K."/>
            <person name="Bills G."/>
            <person name="Bluhm B."/>
            <person name="Cannon C."/>
            <person name="Castanera R."/>
            <person name="Culley D."/>
            <person name="Daum C."/>
            <person name="Ezra D."/>
            <person name="Gonzalez J."/>
            <person name="Henrissat B."/>
            <person name="Kuo A."/>
            <person name="Liang C."/>
            <person name="Lipzen A."/>
            <person name="Lutzoni F."/>
            <person name="Magnuson J."/>
            <person name="Mondo S."/>
            <person name="Nolan M."/>
            <person name="Ohm R."/>
            <person name="Pangilinan J."/>
            <person name="Park H.-J."/>
            <person name="Ramirez L."/>
            <person name="Alfaro M."/>
            <person name="Sun H."/>
            <person name="Tritt A."/>
            <person name="Yoshinaga Y."/>
            <person name="Zwiers L.-H."/>
            <person name="Turgeon B."/>
            <person name="Goodwin S."/>
            <person name="Spatafora J."/>
            <person name="Crous P."/>
            <person name="Grigoriev I."/>
        </authorList>
    </citation>
    <scope>NUCLEOTIDE SEQUENCE</scope>
    <source>
        <strain evidence="2">HMLAC05119</strain>
    </source>
</reference>
<organism evidence="2 3">
    <name type="scientific">Ampelomyces quisqualis</name>
    <name type="common">Powdery mildew agent</name>
    <dbReference type="NCBI Taxonomy" id="50730"/>
    <lineage>
        <taxon>Eukaryota</taxon>
        <taxon>Fungi</taxon>
        <taxon>Dikarya</taxon>
        <taxon>Ascomycota</taxon>
        <taxon>Pezizomycotina</taxon>
        <taxon>Dothideomycetes</taxon>
        <taxon>Pleosporomycetidae</taxon>
        <taxon>Pleosporales</taxon>
        <taxon>Pleosporineae</taxon>
        <taxon>Phaeosphaeriaceae</taxon>
        <taxon>Ampelomyces</taxon>
    </lineage>
</organism>
<sequence>MTPQQLRLLRLLRNQVQALPGTTLLQLSTSKHLESTSTPRVKALHSSSAGRGKLGPNIRHSMLAPSATNPTIACSFISAFALRTQLLSSPHSSQTHHLSFRRSVHRHYKRLQSTAVIQCHERCRAHHAASNPRKTVLHTRLQVQRRLLLCHEIQVQLFHKHLATTLLQLYTIKHHVGGALRPARPSESAARKAPRRRRKDGRTLPCHDCF</sequence>
<dbReference type="Proteomes" id="UP000800096">
    <property type="component" value="Unassembled WGS sequence"/>
</dbReference>
<gene>
    <name evidence="2" type="ORF">BDU57DRAFT_114474</name>
</gene>
<proteinExistence type="predicted"/>